<dbReference type="SMART" id="SM01007">
    <property type="entry name" value="Aldolase_II"/>
    <property type="match status" value="1"/>
</dbReference>
<dbReference type="PANTHER" id="PTHR22789">
    <property type="entry name" value="FUCULOSE PHOSPHATE ALDOLASE"/>
    <property type="match status" value="1"/>
</dbReference>
<evidence type="ECO:0000256" key="3">
    <source>
        <dbReference type="ARBA" id="ARBA00010037"/>
    </source>
</evidence>
<comment type="catalytic activity">
    <reaction evidence="1">
        <text>L-ribulose 5-phosphate = D-xylulose 5-phosphate</text>
        <dbReference type="Rhea" id="RHEA:22368"/>
        <dbReference type="ChEBI" id="CHEBI:57737"/>
        <dbReference type="ChEBI" id="CHEBI:58226"/>
        <dbReference type="EC" id="5.1.3.4"/>
    </reaction>
</comment>
<dbReference type="InterPro" id="IPR050197">
    <property type="entry name" value="Aldolase_class_II_sugar_metab"/>
</dbReference>
<comment type="caution">
    <text evidence="10">The sequence shown here is derived from an EMBL/GenBank/DDBJ whole genome shotgun (WGS) entry which is preliminary data.</text>
</comment>
<dbReference type="FunFam" id="3.40.225.10:FF:000001">
    <property type="entry name" value="L-ribulose-5-phosphate 4-epimerase UlaF"/>
    <property type="match status" value="1"/>
</dbReference>
<evidence type="ECO:0000256" key="8">
    <source>
        <dbReference type="ARBA" id="ARBA00023277"/>
    </source>
</evidence>
<keyword evidence="7 10" id="KW-0413">Isomerase</keyword>
<evidence type="ECO:0000256" key="7">
    <source>
        <dbReference type="ARBA" id="ARBA00023235"/>
    </source>
</evidence>
<sequence>MASLKELKKIVWKCNMELWKSGLVVRTFGNASGIDRKRGLVAIKPSGVPYSELTPEKIVLVDLDNKTVDSRFKPSSDTRSHVVLYKSFPDIGGVVHTHSAYATAWAQAKKPIPCFGTTHADYVRGSIPCTFNLSAKQIKSDYEKETGIQIVKTFKKMRLSPEITEMVIVASHGPFAWGKTPEGAVYNSIMLEEIAKMAYFTLEINSGTRSIGRALLDKHFLRKHGKSAYYGQC</sequence>
<feature type="domain" description="Class II aldolase/adducin N-terminal" evidence="9">
    <location>
        <begin position="9"/>
        <end position="199"/>
    </location>
</feature>
<dbReference type="GO" id="GO:0019323">
    <property type="term" value="P:pentose catabolic process"/>
    <property type="evidence" value="ECO:0007669"/>
    <property type="project" value="TreeGrafter"/>
</dbReference>
<dbReference type="PANTHER" id="PTHR22789:SF8">
    <property type="entry name" value="L-RIBULOSE-5-PHOSPHATE 4-EPIMERASE SGBE"/>
    <property type="match status" value="1"/>
</dbReference>
<name>A0A2M7SDB8_9BACT</name>
<comment type="cofactor">
    <cofactor evidence="2">
        <name>Zn(2+)</name>
        <dbReference type="ChEBI" id="CHEBI:29105"/>
    </cofactor>
</comment>
<evidence type="ECO:0000256" key="1">
    <source>
        <dbReference type="ARBA" id="ARBA00001726"/>
    </source>
</evidence>
<keyword evidence="8" id="KW-0119">Carbohydrate metabolism</keyword>
<dbReference type="AlphaFoldDB" id="A0A2M7SDB8"/>
<dbReference type="Gene3D" id="3.40.225.10">
    <property type="entry name" value="Class II aldolase/adducin N-terminal domain"/>
    <property type="match status" value="1"/>
</dbReference>
<dbReference type="SUPFAM" id="SSF53639">
    <property type="entry name" value="AraD/HMP-PK domain-like"/>
    <property type="match status" value="1"/>
</dbReference>
<dbReference type="EMBL" id="PFMR01000109">
    <property type="protein sequence ID" value="PIZ17525.1"/>
    <property type="molecule type" value="Genomic_DNA"/>
</dbReference>
<dbReference type="NCBIfam" id="NF006047">
    <property type="entry name" value="PRK08193.1"/>
    <property type="match status" value="1"/>
</dbReference>
<evidence type="ECO:0000259" key="9">
    <source>
        <dbReference type="SMART" id="SM01007"/>
    </source>
</evidence>
<keyword evidence="6" id="KW-0862">Zinc</keyword>
<evidence type="ECO:0000256" key="2">
    <source>
        <dbReference type="ARBA" id="ARBA00001947"/>
    </source>
</evidence>
<dbReference type="GO" id="GO:0016832">
    <property type="term" value="F:aldehyde-lyase activity"/>
    <property type="evidence" value="ECO:0007669"/>
    <property type="project" value="TreeGrafter"/>
</dbReference>
<dbReference type="EC" id="5.1.3.4" evidence="4"/>
<organism evidence="10 11">
    <name type="scientific">Candidatus Desantisbacteria bacterium CG_4_10_14_0_8_um_filter_48_22</name>
    <dbReference type="NCBI Taxonomy" id="1974543"/>
    <lineage>
        <taxon>Bacteria</taxon>
        <taxon>Candidatus Desantisiibacteriota</taxon>
    </lineage>
</organism>
<protein>
    <recommendedName>
        <fullName evidence="4">L-ribulose-5-phosphate 4-epimerase</fullName>
        <ecNumber evidence="4">5.1.3.4</ecNumber>
    </recommendedName>
</protein>
<dbReference type="GO" id="GO:0046872">
    <property type="term" value="F:metal ion binding"/>
    <property type="evidence" value="ECO:0007669"/>
    <property type="project" value="UniProtKB-KW"/>
</dbReference>
<evidence type="ECO:0000256" key="6">
    <source>
        <dbReference type="ARBA" id="ARBA00022833"/>
    </source>
</evidence>
<gene>
    <name evidence="10" type="primary">araD</name>
    <name evidence="10" type="ORF">COY52_04205</name>
</gene>
<evidence type="ECO:0000256" key="5">
    <source>
        <dbReference type="ARBA" id="ARBA00022723"/>
    </source>
</evidence>
<dbReference type="Proteomes" id="UP000229307">
    <property type="component" value="Unassembled WGS sequence"/>
</dbReference>
<dbReference type="GO" id="GO:0008742">
    <property type="term" value="F:L-ribulose-phosphate 4-epimerase activity"/>
    <property type="evidence" value="ECO:0007669"/>
    <property type="project" value="UniProtKB-EC"/>
</dbReference>
<comment type="similarity">
    <text evidence="3">Belongs to the aldolase class II family. AraD/FucA subfamily.</text>
</comment>
<dbReference type="Pfam" id="PF00596">
    <property type="entry name" value="Aldolase_II"/>
    <property type="match status" value="1"/>
</dbReference>
<reference evidence="11" key="1">
    <citation type="submission" date="2017-09" db="EMBL/GenBank/DDBJ databases">
        <title>Depth-based differentiation of microbial function through sediment-hosted aquifers and enrichment of novel symbionts in the deep terrestrial subsurface.</title>
        <authorList>
            <person name="Probst A.J."/>
            <person name="Ladd B."/>
            <person name="Jarett J.K."/>
            <person name="Geller-Mcgrath D.E."/>
            <person name="Sieber C.M.K."/>
            <person name="Emerson J.B."/>
            <person name="Anantharaman K."/>
            <person name="Thomas B.C."/>
            <person name="Malmstrom R."/>
            <person name="Stieglmeier M."/>
            <person name="Klingl A."/>
            <person name="Woyke T."/>
            <person name="Ryan C.M."/>
            <person name="Banfield J.F."/>
        </authorList>
    </citation>
    <scope>NUCLEOTIDE SEQUENCE [LARGE SCALE GENOMIC DNA]</scope>
</reference>
<evidence type="ECO:0000313" key="11">
    <source>
        <dbReference type="Proteomes" id="UP000229307"/>
    </source>
</evidence>
<keyword evidence="5" id="KW-0479">Metal-binding</keyword>
<accession>A0A2M7SDB8</accession>
<dbReference type="InterPro" id="IPR001303">
    <property type="entry name" value="Aldolase_II/adducin_N"/>
</dbReference>
<evidence type="ECO:0000313" key="10">
    <source>
        <dbReference type="EMBL" id="PIZ17525.1"/>
    </source>
</evidence>
<dbReference type="InterPro" id="IPR036409">
    <property type="entry name" value="Aldolase_II/adducin_N_sf"/>
</dbReference>
<evidence type="ECO:0000256" key="4">
    <source>
        <dbReference type="ARBA" id="ARBA00013186"/>
    </source>
</evidence>
<proteinExistence type="inferred from homology"/>
<dbReference type="GO" id="GO:0005829">
    <property type="term" value="C:cytosol"/>
    <property type="evidence" value="ECO:0007669"/>
    <property type="project" value="TreeGrafter"/>
</dbReference>